<reference evidence="3" key="1">
    <citation type="submission" date="2016-06" db="UniProtKB">
        <authorList>
            <consortium name="WormBaseParasite"/>
        </authorList>
    </citation>
    <scope>IDENTIFICATION</scope>
</reference>
<dbReference type="AlphaFoldDB" id="A0A183D3A7"/>
<evidence type="ECO:0000313" key="1">
    <source>
        <dbReference type="EMBL" id="VDK38443.1"/>
    </source>
</evidence>
<proteinExistence type="predicted"/>
<keyword evidence="2" id="KW-1185">Reference proteome</keyword>
<dbReference type="OrthoDB" id="5866772at2759"/>
<accession>A0A183D3A7</accession>
<protein>
    <submittedName>
        <fullName evidence="3">POP1 domain-containing protein</fullName>
    </submittedName>
</protein>
<gene>
    <name evidence="1" type="ORF">GPUH_LOCUS3198</name>
</gene>
<name>A0A183D3A7_9BILA</name>
<dbReference type="Proteomes" id="UP000271098">
    <property type="component" value="Unassembled WGS sequence"/>
</dbReference>
<evidence type="ECO:0000313" key="2">
    <source>
        <dbReference type="Proteomes" id="UP000271098"/>
    </source>
</evidence>
<evidence type="ECO:0000313" key="3">
    <source>
        <dbReference type="WBParaSite" id="GPUH_0000320301-mRNA-1"/>
    </source>
</evidence>
<dbReference type="WBParaSite" id="GPUH_0000320301-mRNA-1">
    <property type="protein sequence ID" value="GPUH_0000320301-mRNA-1"/>
    <property type="gene ID" value="GPUH_0000320301"/>
</dbReference>
<sequence length="133" mass="15639">MYFKLAIADFNRLARTRPTARPWHNSFQWLHEHKAERLQPLFQQHHRGSRAKRNKRAMRSGANAVVNHRTKRYQMLAAVEANTRTRAHPTITARQNQVCLSLEKQLFKLVFMHFCILCKSKVFLANGRDICKA</sequence>
<organism evidence="3">
    <name type="scientific">Gongylonema pulchrum</name>
    <dbReference type="NCBI Taxonomy" id="637853"/>
    <lineage>
        <taxon>Eukaryota</taxon>
        <taxon>Metazoa</taxon>
        <taxon>Ecdysozoa</taxon>
        <taxon>Nematoda</taxon>
        <taxon>Chromadorea</taxon>
        <taxon>Rhabditida</taxon>
        <taxon>Spirurina</taxon>
        <taxon>Spiruromorpha</taxon>
        <taxon>Spiruroidea</taxon>
        <taxon>Gongylonematidae</taxon>
        <taxon>Gongylonema</taxon>
    </lineage>
</organism>
<dbReference type="EMBL" id="UYRT01005320">
    <property type="protein sequence ID" value="VDK38443.1"/>
    <property type="molecule type" value="Genomic_DNA"/>
</dbReference>
<reference evidence="1 2" key="2">
    <citation type="submission" date="2018-11" db="EMBL/GenBank/DDBJ databases">
        <authorList>
            <consortium name="Pathogen Informatics"/>
        </authorList>
    </citation>
    <scope>NUCLEOTIDE SEQUENCE [LARGE SCALE GENOMIC DNA]</scope>
</reference>